<reference evidence="1 2" key="1">
    <citation type="journal article" date="2019" name="Int. J. Syst. Evol. Microbiol.">
        <title>The Global Catalogue of Microorganisms (GCM) 10K type strain sequencing project: providing services to taxonomists for standard genome sequencing and annotation.</title>
        <authorList>
            <consortium name="The Broad Institute Genomics Platform"/>
            <consortium name="The Broad Institute Genome Sequencing Center for Infectious Disease"/>
            <person name="Wu L."/>
            <person name="Ma J."/>
        </authorList>
    </citation>
    <scope>NUCLEOTIDE SEQUENCE [LARGE SCALE GENOMIC DNA]</scope>
    <source>
        <strain evidence="1 2">JCM 15974</strain>
    </source>
</reference>
<evidence type="ECO:0000313" key="2">
    <source>
        <dbReference type="Proteomes" id="UP001501758"/>
    </source>
</evidence>
<sequence length="223" mass="25354">MRQIQTQVILLLITVMLSGCASYGPKNKDLTAVLSNTQRNLTSLQEKITASSEPKEKEAFEKLVVKSKELFPVLENCNDKYALTPEYVATLKETERIVGDLARNYETIPDKEYIINAIYQDYDAKLQTINNTAKNDATTKIKVIVNSNEEEGFFVFGKLSFEQGQDIKRFRFNQPTQNAVQDFVPGYYLFWLEKDGRVGAPELHLIMSNGGEEEKTLVLQTPK</sequence>
<dbReference type="EMBL" id="BAAAGE010000001">
    <property type="protein sequence ID" value="GAA0712450.1"/>
    <property type="molecule type" value="Genomic_DNA"/>
</dbReference>
<comment type="caution">
    <text evidence="1">The sequence shown here is derived from an EMBL/GenBank/DDBJ whole genome shotgun (WGS) entry which is preliminary data.</text>
</comment>
<organism evidence="1 2">
    <name type="scientific">Aquimarina litoralis</name>
    <dbReference type="NCBI Taxonomy" id="584605"/>
    <lineage>
        <taxon>Bacteria</taxon>
        <taxon>Pseudomonadati</taxon>
        <taxon>Bacteroidota</taxon>
        <taxon>Flavobacteriia</taxon>
        <taxon>Flavobacteriales</taxon>
        <taxon>Flavobacteriaceae</taxon>
        <taxon>Aquimarina</taxon>
    </lineage>
</organism>
<evidence type="ECO:0008006" key="3">
    <source>
        <dbReference type="Google" id="ProtNLM"/>
    </source>
</evidence>
<dbReference type="PROSITE" id="PS51257">
    <property type="entry name" value="PROKAR_LIPOPROTEIN"/>
    <property type="match status" value="1"/>
</dbReference>
<dbReference type="RefSeq" id="WP_343909794.1">
    <property type="nucleotide sequence ID" value="NZ_BAAAGE010000001.1"/>
</dbReference>
<accession>A0ABN1IG00</accession>
<gene>
    <name evidence="1" type="ORF">GCM10009430_02880</name>
</gene>
<name>A0ABN1IG00_9FLAO</name>
<protein>
    <recommendedName>
        <fullName evidence="3">Lipoprotein</fullName>
    </recommendedName>
</protein>
<evidence type="ECO:0000313" key="1">
    <source>
        <dbReference type="EMBL" id="GAA0712450.1"/>
    </source>
</evidence>
<keyword evidence="2" id="KW-1185">Reference proteome</keyword>
<proteinExistence type="predicted"/>
<dbReference type="Proteomes" id="UP001501758">
    <property type="component" value="Unassembled WGS sequence"/>
</dbReference>